<accession>A0A6C0U3Q7</accession>
<gene>
    <name evidence="1" type="ORF">G3T16_14825</name>
</gene>
<keyword evidence="2" id="KW-1185">Reference proteome</keyword>
<dbReference type="AlphaFoldDB" id="A0A6C0U3Q7"/>
<dbReference type="Pfam" id="PF12616">
    <property type="entry name" value="DUF3775"/>
    <property type="match status" value="1"/>
</dbReference>
<dbReference type="RefSeq" id="WP_163495917.1">
    <property type="nucleotide sequence ID" value="NZ_CP048711.1"/>
</dbReference>
<organism evidence="1 2">
    <name type="scientific">Kineobactrum salinum</name>
    <dbReference type="NCBI Taxonomy" id="2708301"/>
    <lineage>
        <taxon>Bacteria</taxon>
        <taxon>Pseudomonadati</taxon>
        <taxon>Pseudomonadota</taxon>
        <taxon>Gammaproteobacteria</taxon>
        <taxon>Cellvibrionales</taxon>
        <taxon>Halieaceae</taxon>
        <taxon>Kineobactrum</taxon>
    </lineage>
</organism>
<dbReference type="KEGG" id="kim:G3T16_14825"/>
<protein>
    <submittedName>
        <fullName evidence="1">DUF3775 domain-containing protein</fullName>
    </submittedName>
</protein>
<name>A0A6C0U3Q7_9GAMM</name>
<reference evidence="1 2" key="1">
    <citation type="submission" date="2020-02" db="EMBL/GenBank/DDBJ databases">
        <title>Genome sequencing for Kineobactrum sp. M2.</title>
        <authorList>
            <person name="Park S.-J."/>
        </authorList>
    </citation>
    <scope>NUCLEOTIDE SEQUENCE [LARGE SCALE GENOMIC DNA]</scope>
    <source>
        <strain evidence="1 2">M2</strain>
    </source>
</reference>
<dbReference type="Proteomes" id="UP000477680">
    <property type="component" value="Chromosome"/>
</dbReference>
<proteinExistence type="predicted"/>
<dbReference type="EMBL" id="CP048711">
    <property type="protein sequence ID" value="QIB66483.1"/>
    <property type="molecule type" value="Genomic_DNA"/>
</dbReference>
<sequence length="146" mass="16376">MLEVNPDVICRLIEISRQLHGLDEPIVPEEDAPELEGSISLENSLDEDEQRAMLAGHGEQTAEQEFAAIVDELEPRQQQEVVAMMWLGRGDYLLTEWQEALDLARDEWTPDTASYLLGHPLLASHLQDGLEQHGYNCGELLAMGEP</sequence>
<evidence type="ECO:0000313" key="2">
    <source>
        <dbReference type="Proteomes" id="UP000477680"/>
    </source>
</evidence>
<dbReference type="InterPro" id="IPR022254">
    <property type="entry name" value="DUF3775"/>
</dbReference>
<evidence type="ECO:0000313" key="1">
    <source>
        <dbReference type="EMBL" id="QIB66483.1"/>
    </source>
</evidence>